<comment type="caution">
    <text evidence="1">The sequence shown here is derived from an EMBL/GenBank/DDBJ whole genome shotgun (WGS) entry which is preliminary data.</text>
</comment>
<accession>A0A4U0P6P4</accession>
<reference evidence="1 2" key="1">
    <citation type="submission" date="2019-04" db="EMBL/GenBank/DDBJ databases">
        <title>Sphingobacterium olei sp. nov., isolated from oil-contaminated soil.</title>
        <authorList>
            <person name="Liu B."/>
        </authorList>
    </citation>
    <scope>NUCLEOTIDE SEQUENCE [LARGE SCALE GENOMIC DNA]</scope>
    <source>
        <strain evidence="1 2">HAL-9</strain>
    </source>
</reference>
<dbReference type="PROSITE" id="PS51257">
    <property type="entry name" value="PROKAR_LIPOPROTEIN"/>
    <property type="match status" value="1"/>
</dbReference>
<proteinExistence type="predicted"/>
<sequence length="147" mass="16656">MKTKNIYFHFLIVTSCSLGTLQAVGQTDIPAFVRKTVMVNGNGVPVKKWIIQQKQGKYIAILGNGTILEIDSEGTWLCTKSIIKKRNMPNEMKNAMDRYLSEGYQITRIIETKEVGHSGVSYHIWYNSKKKNGRIFLNSAGEILQDD</sequence>
<evidence type="ECO:0000313" key="1">
    <source>
        <dbReference type="EMBL" id="TJZ63125.1"/>
    </source>
</evidence>
<protein>
    <submittedName>
        <fullName evidence="1">Uncharacterized protein</fullName>
    </submittedName>
</protein>
<dbReference type="Proteomes" id="UP000306808">
    <property type="component" value="Unassembled WGS sequence"/>
</dbReference>
<organism evidence="1 2">
    <name type="scientific">Sphingobacterium olei</name>
    <dbReference type="NCBI Taxonomy" id="2571155"/>
    <lineage>
        <taxon>Bacteria</taxon>
        <taxon>Pseudomonadati</taxon>
        <taxon>Bacteroidota</taxon>
        <taxon>Sphingobacteriia</taxon>
        <taxon>Sphingobacteriales</taxon>
        <taxon>Sphingobacteriaceae</taxon>
        <taxon>Sphingobacterium</taxon>
    </lineage>
</organism>
<dbReference type="OrthoDB" id="9906153at2"/>
<evidence type="ECO:0000313" key="2">
    <source>
        <dbReference type="Proteomes" id="UP000306808"/>
    </source>
</evidence>
<dbReference type="RefSeq" id="WP_136899671.1">
    <property type="nucleotide sequence ID" value="NZ_SUME01000001.1"/>
</dbReference>
<keyword evidence="2" id="KW-1185">Reference proteome</keyword>
<dbReference type="EMBL" id="SUME01000001">
    <property type="protein sequence ID" value="TJZ63125.1"/>
    <property type="molecule type" value="Genomic_DNA"/>
</dbReference>
<gene>
    <name evidence="1" type="ORF">FAZ15_02170</name>
</gene>
<name>A0A4U0P6P4_9SPHI</name>
<dbReference type="AlphaFoldDB" id="A0A4U0P6P4"/>
<dbReference type="SUPFAM" id="SSF160574">
    <property type="entry name" value="BT0923-like"/>
    <property type="match status" value="1"/>
</dbReference>